<feature type="binding site" evidence="7">
    <location>
        <position position="99"/>
    </location>
    <ligand>
        <name>Ni(2+)</name>
        <dbReference type="ChEBI" id="CHEBI:49786"/>
    </ligand>
</feature>
<dbReference type="GO" id="GO:0004190">
    <property type="term" value="F:aspartic-type endopeptidase activity"/>
    <property type="evidence" value="ECO:0007669"/>
    <property type="project" value="UniProtKB-KW"/>
</dbReference>
<feature type="region of interest" description="Disordered" evidence="8">
    <location>
        <begin position="167"/>
        <end position="192"/>
    </location>
</feature>
<dbReference type="NCBIfam" id="TIGR00072">
    <property type="entry name" value="hydrog_prot"/>
    <property type="match status" value="1"/>
</dbReference>
<keyword evidence="5" id="KW-0064">Aspartyl protease</keyword>
<evidence type="ECO:0000256" key="3">
    <source>
        <dbReference type="ARBA" id="ARBA00022670"/>
    </source>
</evidence>
<name>A0A388SEB7_9BURK</name>
<feature type="binding site" evidence="7">
    <location>
        <position position="23"/>
    </location>
    <ligand>
        <name>Ni(2+)</name>
        <dbReference type="ChEBI" id="CHEBI:49786"/>
    </ligand>
</feature>
<dbReference type="PANTHER" id="PTHR30302:SF1">
    <property type="entry name" value="HYDROGENASE 2 MATURATION PROTEASE"/>
    <property type="match status" value="1"/>
</dbReference>
<protein>
    <submittedName>
        <fullName evidence="9">Hydrogenase expression/formation protein</fullName>
    </submittedName>
</protein>
<keyword evidence="3" id="KW-0645">Protease</keyword>
<evidence type="ECO:0000313" key="10">
    <source>
        <dbReference type="Proteomes" id="UP000266091"/>
    </source>
</evidence>
<dbReference type="OrthoDB" id="9792731at2"/>
<dbReference type="Proteomes" id="UP000266091">
    <property type="component" value="Unassembled WGS sequence"/>
</dbReference>
<reference evidence="9 10" key="1">
    <citation type="journal article" date="2018" name="Int. J. Syst. Evol. Microbiol.">
        <title>Mesosutterella multiformis gen. nov., sp. nov., a member of the family Sutterellaceae and Sutterella megalosphaeroides sp. nov., isolated from human faeces.</title>
        <authorList>
            <person name="Sakamoto M."/>
            <person name="Ikeyama N."/>
            <person name="Kunihiro T."/>
            <person name="Iino T."/>
            <person name="Yuki M."/>
            <person name="Ohkuma M."/>
        </authorList>
    </citation>
    <scope>NUCLEOTIDE SEQUENCE [LARGE SCALE GENOMIC DNA]</scope>
    <source>
        <strain evidence="9 10">4NBBH2</strain>
    </source>
</reference>
<accession>A0A388SEB7</accession>
<dbReference type="AlphaFoldDB" id="A0A388SEB7"/>
<dbReference type="NCBIfam" id="TIGR00140">
    <property type="entry name" value="hupD"/>
    <property type="match status" value="1"/>
</dbReference>
<keyword evidence="4 7" id="KW-0479">Metal-binding</keyword>
<gene>
    <name evidence="9" type="primary">hupD</name>
    <name evidence="9" type="ORF">MESMUL_11240</name>
</gene>
<proteinExistence type="inferred from homology"/>
<organism evidence="9 10">
    <name type="scientific">Mesosutterella multiformis</name>
    <dbReference type="NCBI Taxonomy" id="2259133"/>
    <lineage>
        <taxon>Bacteria</taxon>
        <taxon>Pseudomonadati</taxon>
        <taxon>Pseudomonadota</taxon>
        <taxon>Betaproteobacteria</taxon>
        <taxon>Burkholderiales</taxon>
        <taxon>Sutterellaceae</taxon>
        <taxon>Mesosutterella</taxon>
    </lineage>
</organism>
<dbReference type="GO" id="GO:0008047">
    <property type="term" value="F:enzyme activator activity"/>
    <property type="evidence" value="ECO:0007669"/>
    <property type="project" value="InterPro"/>
</dbReference>
<evidence type="ECO:0000256" key="2">
    <source>
        <dbReference type="ARBA" id="ARBA00022596"/>
    </source>
</evidence>
<keyword evidence="10" id="KW-1185">Reference proteome</keyword>
<accession>A0A401LH20</accession>
<evidence type="ECO:0000256" key="1">
    <source>
        <dbReference type="ARBA" id="ARBA00006814"/>
    </source>
</evidence>
<dbReference type="FunFam" id="3.40.50.1450:FF:000002">
    <property type="entry name" value="Hydrogenase 1 maturation protease"/>
    <property type="match status" value="1"/>
</dbReference>
<dbReference type="SUPFAM" id="SSF53163">
    <property type="entry name" value="HybD-like"/>
    <property type="match status" value="1"/>
</dbReference>
<dbReference type="InterPro" id="IPR000671">
    <property type="entry name" value="Peptidase_A31"/>
</dbReference>
<dbReference type="PRINTS" id="PR00446">
    <property type="entry name" value="HYDRGNUPTAKE"/>
</dbReference>
<dbReference type="EMBL" id="BGZJ01000001">
    <property type="protein sequence ID" value="GBO93770.1"/>
    <property type="molecule type" value="Genomic_DNA"/>
</dbReference>
<dbReference type="Pfam" id="PF01750">
    <property type="entry name" value="HycI"/>
    <property type="match status" value="1"/>
</dbReference>
<dbReference type="InterPro" id="IPR023430">
    <property type="entry name" value="Pept_HybD-like_dom_sf"/>
</dbReference>
<dbReference type="RefSeq" id="WP_116270079.1">
    <property type="nucleotide sequence ID" value="NZ_BGZJ01000001.1"/>
</dbReference>
<evidence type="ECO:0000256" key="7">
    <source>
        <dbReference type="PIRSR" id="PIRSR604419-1"/>
    </source>
</evidence>
<evidence type="ECO:0000256" key="6">
    <source>
        <dbReference type="ARBA" id="ARBA00022801"/>
    </source>
</evidence>
<dbReference type="GO" id="GO:0016485">
    <property type="term" value="P:protein processing"/>
    <property type="evidence" value="ECO:0007669"/>
    <property type="project" value="InterPro"/>
</dbReference>
<dbReference type="CDD" id="cd06062">
    <property type="entry name" value="H2MP_MemB-H2up"/>
    <property type="match status" value="1"/>
</dbReference>
<evidence type="ECO:0000256" key="5">
    <source>
        <dbReference type="ARBA" id="ARBA00022750"/>
    </source>
</evidence>
<dbReference type="Gene3D" id="3.40.50.1450">
    <property type="entry name" value="HybD-like"/>
    <property type="match status" value="1"/>
</dbReference>
<evidence type="ECO:0000313" key="9">
    <source>
        <dbReference type="EMBL" id="GBO93770.1"/>
    </source>
</evidence>
<evidence type="ECO:0000256" key="8">
    <source>
        <dbReference type="SAM" id="MobiDB-lite"/>
    </source>
</evidence>
<evidence type="ECO:0000256" key="4">
    <source>
        <dbReference type="ARBA" id="ARBA00022723"/>
    </source>
</evidence>
<sequence length="218" mass="24280">MSDSNKKYPVVVLGIGNILWADEGFGVRAVEAFNEAWKCPEDVLVLDGGTLGFYLSEYIESCSKIIIFDACEFNELPGTCKVLKKEDINPWLNTKMSAHQEGLNDLFAVAKLLGRYPDEIVVLGCQPGDLEDYGGSLTPEVSAAVPGMVEEAAKQLKEWGFKIEPRTPDEKAETLGESCLERKPYEEGRPSEEEACRYADLRFFSKRDQNGNPISEKE</sequence>
<comment type="caution">
    <text evidence="9">The sequence shown here is derived from an EMBL/GenBank/DDBJ whole genome shotgun (WGS) entry which is preliminary data.</text>
</comment>
<comment type="similarity">
    <text evidence="1">Belongs to the peptidase A31 family.</text>
</comment>
<dbReference type="PANTHER" id="PTHR30302">
    <property type="entry name" value="HYDROGENASE 1 MATURATION PROTEASE"/>
    <property type="match status" value="1"/>
</dbReference>
<keyword evidence="2 7" id="KW-0533">Nickel</keyword>
<dbReference type="GO" id="GO:0046872">
    <property type="term" value="F:metal ion binding"/>
    <property type="evidence" value="ECO:0007669"/>
    <property type="project" value="UniProtKB-KW"/>
</dbReference>
<feature type="binding site" evidence="7">
    <location>
        <position position="69"/>
    </location>
    <ligand>
        <name>Ni(2+)</name>
        <dbReference type="ChEBI" id="CHEBI:49786"/>
    </ligand>
</feature>
<dbReference type="InterPro" id="IPR004419">
    <property type="entry name" value="Pept_A31_hyd_express"/>
</dbReference>
<keyword evidence="6" id="KW-0378">Hydrolase</keyword>